<dbReference type="EMBL" id="QNVS01000094">
    <property type="protein sequence ID" value="REC50682.1"/>
    <property type="molecule type" value="Genomic_DNA"/>
</dbReference>
<dbReference type="Pfam" id="PF04326">
    <property type="entry name" value="SLFN_AlbA_2"/>
    <property type="match status" value="1"/>
</dbReference>
<keyword evidence="3" id="KW-1185">Reference proteome</keyword>
<evidence type="ECO:0000313" key="2">
    <source>
        <dbReference type="EMBL" id="REC50682.1"/>
    </source>
</evidence>
<gene>
    <name evidence="2" type="ORF">DRF62_18770</name>
</gene>
<reference evidence="2 3" key="1">
    <citation type="journal article" date="2006" name="Int. J. Syst. Evol. Microbiol.">
        <title>Chryseobacterium piscium sp. nov., isolated from fish of the South Atlantic Ocean off South Africa.</title>
        <authorList>
            <person name="de Beer H."/>
            <person name="Hugo C.J."/>
            <person name="Jooste P.J."/>
            <person name="Vancanneyt M."/>
            <person name="Coenye T."/>
            <person name="Vandamme P."/>
        </authorList>
    </citation>
    <scope>NUCLEOTIDE SEQUENCE [LARGE SCALE GENOMIC DNA]</scope>
    <source>
        <strain evidence="2 3">CCUG 51923</strain>
    </source>
</reference>
<dbReference type="Gene3D" id="3.30.950.30">
    <property type="entry name" value="Schlafen, AAA domain"/>
    <property type="match status" value="1"/>
</dbReference>
<dbReference type="Proteomes" id="UP000256512">
    <property type="component" value="Unassembled WGS sequence"/>
</dbReference>
<dbReference type="Gene3D" id="3.40.50.2300">
    <property type="match status" value="1"/>
</dbReference>
<protein>
    <recommendedName>
        <fullName evidence="1">Schlafen AlbA-2 domain-containing protein</fullName>
    </recommendedName>
</protein>
<dbReference type="RefSeq" id="WP_115951665.1">
    <property type="nucleotide sequence ID" value="NZ_QNVS01000094.1"/>
</dbReference>
<name>A0A3D9BBJ0_9FLAO</name>
<dbReference type="InterPro" id="IPR038461">
    <property type="entry name" value="Schlafen_AlbA_2_dom_sf"/>
</dbReference>
<sequence length="312" mass="36617">MNKFLLLIDDKEEFKEDFKTIAQRYGYQIAWGKSFEDLKQKIAQLHLQITAVILDIKCLMTNDQEIEKEDFIGAAINFLSKEYPNVPRMILTGDEKALDGFKMFFNSEIEDIYRKEPEQLDALFQKIDKHYVELPNRLLSYDQLELFKLINEGESKHLEFKSSLQYCTKSQTQNKELRFEVLKNIAAFANSEGGSILIGIDDQKNILGLESTDFLTLKNENIEDEYRLLIDSIIENIFGNDFQKILTDLKFYVYEGKTICRIEVKNKNYSPTFIFRKRKDNSTSKAFFIRCFGSSRELTDVELNKYISAHWK</sequence>
<accession>A0A3D9BBJ0</accession>
<evidence type="ECO:0000259" key="1">
    <source>
        <dbReference type="Pfam" id="PF04326"/>
    </source>
</evidence>
<organism evidence="2 3">
    <name type="scientific">Chryseobacterium piscium</name>
    <dbReference type="NCBI Taxonomy" id="333702"/>
    <lineage>
        <taxon>Bacteria</taxon>
        <taxon>Pseudomonadati</taxon>
        <taxon>Bacteroidota</taxon>
        <taxon>Flavobacteriia</taxon>
        <taxon>Flavobacteriales</taxon>
        <taxon>Weeksellaceae</taxon>
        <taxon>Chryseobacterium group</taxon>
        <taxon>Chryseobacterium</taxon>
    </lineage>
</organism>
<comment type="caution">
    <text evidence="2">The sequence shown here is derived from an EMBL/GenBank/DDBJ whole genome shotgun (WGS) entry which is preliminary data.</text>
</comment>
<dbReference type="AlphaFoldDB" id="A0A3D9BBJ0"/>
<feature type="domain" description="Schlafen AlbA-2" evidence="1">
    <location>
        <begin position="154"/>
        <end position="298"/>
    </location>
</feature>
<dbReference type="InterPro" id="IPR007421">
    <property type="entry name" value="Schlafen_AlbA_2_dom"/>
</dbReference>
<evidence type="ECO:0000313" key="3">
    <source>
        <dbReference type="Proteomes" id="UP000256512"/>
    </source>
</evidence>
<proteinExistence type="predicted"/>